<feature type="transmembrane region" description="Helical" evidence="7">
    <location>
        <begin position="232"/>
        <end position="251"/>
    </location>
</feature>
<dbReference type="PATRIC" id="fig|1107881.3.peg.1207"/>
<feature type="transmembrane region" description="Helical" evidence="7">
    <location>
        <begin position="31"/>
        <end position="51"/>
    </location>
</feature>
<organism evidence="8 9">
    <name type="scientific">Sinorhizobium meliloti CCNWSX0020</name>
    <dbReference type="NCBI Taxonomy" id="1107881"/>
    <lineage>
        <taxon>Bacteria</taxon>
        <taxon>Pseudomonadati</taxon>
        <taxon>Pseudomonadota</taxon>
        <taxon>Alphaproteobacteria</taxon>
        <taxon>Hyphomicrobiales</taxon>
        <taxon>Rhizobiaceae</taxon>
        <taxon>Sinorhizobium/Ensifer group</taxon>
        <taxon>Sinorhizobium</taxon>
    </lineage>
</organism>
<evidence type="ECO:0000256" key="7">
    <source>
        <dbReference type="SAM" id="Phobius"/>
    </source>
</evidence>
<dbReference type="Proteomes" id="UP000004038">
    <property type="component" value="Unassembled WGS sequence"/>
</dbReference>
<evidence type="ECO:0000256" key="1">
    <source>
        <dbReference type="ARBA" id="ARBA00004141"/>
    </source>
</evidence>
<dbReference type="GO" id="GO:0030255">
    <property type="term" value="P:protein secretion by the type IV secretion system"/>
    <property type="evidence" value="ECO:0007669"/>
    <property type="project" value="InterPro"/>
</dbReference>
<comment type="subcellular location">
    <subcellularLocation>
        <location evidence="1">Membrane</location>
        <topology evidence="1">Multi-pass membrane protein</topology>
    </subcellularLocation>
</comment>
<reference evidence="8 9" key="1">
    <citation type="journal article" date="2012" name="J. Bacteriol.">
        <title>Draft Genome Sequence of Sinorhizobium meliloti CCNWSX0020, a Nitrogen-Fixing Symbiont with Copper Tolerance Capability Isolated from Lead-Zinc Mine Tailings.</title>
        <authorList>
            <person name="Li Z."/>
            <person name="Ma Z."/>
            <person name="Hao X."/>
            <person name="Wei G."/>
        </authorList>
    </citation>
    <scope>NUCLEOTIDE SEQUENCE [LARGE SCALE GENOMIC DNA]</scope>
    <source>
        <strain evidence="8 9">CCNWSX0020</strain>
    </source>
</reference>
<keyword evidence="4 7" id="KW-1133">Transmembrane helix</keyword>
<accession>H0FVC9</accession>
<evidence type="ECO:0000313" key="8">
    <source>
        <dbReference type="EMBL" id="EHK78977.1"/>
    </source>
</evidence>
<gene>
    <name evidence="8" type="ORF">SM0020_06012</name>
</gene>
<dbReference type="InterPro" id="IPR007688">
    <property type="entry name" value="Conjugal_tfr_TrbL/VirB6"/>
</dbReference>
<feature type="transmembrane region" description="Helical" evidence="7">
    <location>
        <begin position="166"/>
        <end position="186"/>
    </location>
</feature>
<keyword evidence="3 7" id="KW-0812">Transmembrane</keyword>
<dbReference type="Pfam" id="PF04610">
    <property type="entry name" value="TrbL"/>
    <property type="match status" value="1"/>
</dbReference>
<evidence type="ECO:0000256" key="5">
    <source>
        <dbReference type="ARBA" id="ARBA00023136"/>
    </source>
</evidence>
<dbReference type="AlphaFoldDB" id="H0FVC9"/>
<evidence type="ECO:0000256" key="2">
    <source>
        <dbReference type="ARBA" id="ARBA00007802"/>
    </source>
</evidence>
<protein>
    <submittedName>
        <fullName evidence="8">TrbL/VirB6 plasmid conjugal transfer protein</fullName>
    </submittedName>
</protein>
<proteinExistence type="inferred from homology"/>
<dbReference type="EMBL" id="AGVV01000007">
    <property type="protein sequence ID" value="EHK78977.1"/>
    <property type="molecule type" value="Genomic_DNA"/>
</dbReference>
<feature type="transmembrane region" description="Helical" evidence="7">
    <location>
        <begin position="137"/>
        <end position="160"/>
    </location>
</feature>
<comment type="similarity">
    <text evidence="2">Belongs to the TrbL/VirB6 family.</text>
</comment>
<evidence type="ECO:0000313" key="9">
    <source>
        <dbReference type="Proteomes" id="UP000004038"/>
    </source>
</evidence>
<dbReference type="GO" id="GO:0016020">
    <property type="term" value="C:membrane"/>
    <property type="evidence" value="ECO:0007669"/>
    <property type="project" value="UniProtKB-SubCell"/>
</dbReference>
<name>H0FVC9_RHIML</name>
<feature type="transmembrane region" description="Helical" evidence="7">
    <location>
        <begin position="198"/>
        <end position="217"/>
    </location>
</feature>
<sequence length="429" mass="45985">MYQVFAFVDGQFKAPLETFIASGTSNIAEWVTGPLTTAVTLYVVLYGYLVLRGSVQEPILDFAFRAIKLAIIVMLVKNASEYQTYVTNIFFDVLPREISQALNTGTEPNASTFDGLLDKGQQCAKEIWARASWPIDIVSGTSGMLVIGASFIVAAIGYIVSLYARLALAIVLAIGPIFVAFAMFQSTRRFTEAWIGQLANFVILQVLVVAVGSLLITSVDTTFSAIDAYSDVLMRPIALCAICLAALYVFYQLPNIASALAAGGASLTYGYGAARDAHESTLAWAASHTVRAAGRGVRAGSQREDIGAAPCQAELRRVDPSPSQTQGCAHDHQRSLEKTLANGINSRTQIDDGGDPEFVQCCKLFSRPCFSVRKMATAVAGSAKPIMDANHHPPEANAQAPKAEPIAPPVKKIAMNRPLSRLRNSAPSS</sequence>
<keyword evidence="5 7" id="KW-0472">Membrane</keyword>
<evidence type="ECO:0000256" key="3">
    <source>
        <dbReference type="ARBA" id="ARBA00022692"/>
    </source>
</evidence>
<evidence type="ECO:0000256" key="6">
    <source>
        <dbReference type="SAM" id="MobiDB-lite"/>
    </source>
</evidence>
<feature type="region of interest" description="Disordered" evidence="6">
    <location>
        <begin position="385"/>
        <end position="429"/>
    </location>
</feature>
<evidence type="ECO:0000256" key="4">
    <source>
        <dbReference type="ARBA" id="ARBA00022989"/>
    </source>
</evidence>